<reference evidence="2 3" key="1">
    <citation type="submission" date="2023-07" db="EMBL/GenBank/DDBJ databases">
        <title>The novel representative of Negativicutes class, Anaeroselena agilis gen. nov. sp. nov.</title>
        <authorList>
            <person name="Prokofeva M.I."/>
            <person name="Elcheninov A.G."/>
            <person name="Klyukina A."/>
            <person name="Kublanov I.V."/>
            <person name="Frolov E.N."/>
            <person name="Podosokorskaya O.A."/>
        </authorList>
    </citation>
    <scope>NUCLEOTIDE SEQUENCE [LARGE SCALE GENOMIC DNA]</scope>
    <source>
        <strain evidence="2 3">4137-cl</strain>
    </source>
</reference>
<keyword evidence="3" id="KW-1185">Reference proteome</keyword>
<sequence length="206" mass="23101">MSGKDIEFVRLAGEKVHSHLPEVARLRIAVFREWPYLYDGDFEYENNYLRTYAASPGSIIVAAVDANTGEVVGAATGVPMSDADEAVRGVFTAAGYDPREWFYHGESVLLPAYRGRGIGVRFFREREAQARALGCRHAAFCGVIRSADDPRRPPGYVPLDDFWRRRGYTPMPGMECAFSWKELGATEEKAFPLAFWRKELGDAEPV</sequence>
<accession>A0ABU3NZ35</accession>
<dbReference type="RefSeq" id="WP_413780517.1">
    <property type="nucleotide sequence ID" value="NZ_JAUOZS010000001.1"/>
</dbReference>
<dbReference type="CDD" id="cd04301">
    <property type="entry name" value="NAT_SF"/>
    <property type="match status" value="1"/>
</dbReference>
<dbReference type="GO" id="GO:0016746">
    <property type="term" value="F:acyltransferase activity"/>
    <property type="evidence" value="ECO:0007669"/>
    <property type="project" value="UniProtKB-KW"/>
</dbReference>
<evidence type="ECO:0000259" key="1">
    <source>
        <dbReference type="PROSITE" id="PS51186"/>
    </source>
</evidence>
<name>A0ABU3NZ35_9FIRM</name>
<dbReference type="SUPFAM" id="SSF55729">
    <property type="entry name" value="Acyl-CoA N-acyltransferases (Nat)"/>
    <property type="match status" value="1"/>
</dbReference>
<dbReference type="Proteomes" id="UP001254848">
    <property type="component" value="Unassembled WGS sequence"/>
</dbReference>
<evidence type="ECO:0000313" key="2">
    <source>
        <dbReference type="EMBL" id="MDT8902025.1"/>
    </source>
</evidence>
<evidence type="ECO:0000313" key="3">
    <source>
        <dbReference type="Proteomes" id="UP001254848"/>
    </source>
</evidence>
<dbReference type="Pfam" id="PF00583">
    <property type="entry name" value="Acetyltransf_1"/>
    <property type="match status" value="1"/>
</dbReference>
<gene>
    <name evidence="2" type="ORF">Q4T40_12285</name>
</gene>
<keyword evidence="2" id="KW-0808">Transferase</keyword>
<dbReference type="PROSITE" id="PS51186">
    <property type="entry name" value="GNAT"/>
    <property type="match status" value="1"/>
</dbReference>
<comment type="caution">
    <text evidence="2">The sequence shown here is derived from an EMBL/GenBank/DDBJ whole genome shotgun (WGS) entry which is preliminary data.</text>
</comment>
<keyword evidence="2" id="KW-0012">Acyltransferase</keyword>
<feature type="domain" description="N-acetyltransferase" evidence="1">
    <location>
        <begin position="21"/>
        <end position="198"/>
    </location>
</feature>
<dbReference type="Gene3D" id="3.40.630.30">
    <property type="match status" value="1"/>
</dbReference>
<protein>
    <submittedName>
        <fullName evidence="2">GNAT family N-acetyltransferase</fullName>
        <ecNumber evidence="2">2.3.1.-</ecNumber>
    </submittedName>
</protein>
<organism evidence="2 3">
    <name type="scientific">Anaeroselena agilis</name>
    <dbReference type="NCBI Taxonomy" id="3063788"/>
    <lineage>
        <taxon>Bacteria</taxon>
        <taxon>Bacillati</taxon>
        <taxon>Bacillota</taxon>
        <taxon>Negativicutes</taxon>
        <taxon>Acetonemataceae</taxon>
        <taxon>Anaeroselena</taxon>
    </lineage>
</organism>
<proteinExistence type="predicted"/>
<dbReference type="InterPro" id="IPR016181">
    <property type="entry name" value="Acyl_CoA_acyltransferase"/>
</dbReference>
<dbReference type="EC" id="2.3.1.-" evidence="2"/>
<dbReference type="InterPro" id="IPR000182">
    <property type="entry name" value="GNAT_dom"/>
</dbReference>
<dbReference type="EMBL" id="JAUOZS010000001">
    <property type="protein sequence ID" value="MDT8902025.1"/>
    <property type="molecule type" value="Genomic_DNA"/>
</dbReference>